<dbReference type="Proteomes" id="UP001556118">
    <property type="component" value="Unassembled WGS sequence"/>
</dbReference>
<comment type="caution">
    <text evidence="1">The sequence shown here is derived from an EMBL/GenBank/DDBJ whole genome shotgun (WGS) entry which is preliminary data.</text>
</comment>
<proteinExistence type="predicted"/>
<name>A0ABV3RCT3_9SPHN</name>
<gene>
    <name evidence="1" type="ORF">ABUH87_12285</name>
</gene>
<reference evidence="1 2" key="1">
    <citation type="submission" date="2024-06" db="EMBL/GenBank/DDBJ databases">
        <title>Novosphingobium rhizovicinus M1R2S20.</title>
        <authorList>
            <person name="Sun J.-Q."/>
        </authorList>
    </citation>
    <scope>NUCLEOTIDE SEQUENCE [LARGE SCALE GENOMIC DNA]</scope>
    <source>
        <strain evidence="1 2">M1R2S20</strain>
    </source>
</reference>
<dbReference type="EMBL" id="JBFNXR010000048">
    <property type="protein sequence ID" value="MEW9855917.1"/>
    <property type="molecule type" value="Genomic_DNA"/>
</dbReference>
<protein>
    <submittedName>
        <fullName evidence="1">Uncharacterized protein</fullName>
    </submittedName>
</protein>
<keyword evidence="2" id="KW-1185">Reference proteome</keyword>
<sequence>MSEIKITKADADFAKAIEEQCAHGDPEGAHSTADDLLIQLLLVLGCEKTVAAWSKVEKWYA</sequence>
<evidence type="ECO:0000313" key="2">
    <source>
        <dbReference type="Proteomes" id="UP001556118"/>
    </source>
</evidence>
<dbReference type="RefSeq" id="WP_367774084.1">
    <property type="nucleotide sequence ID" value="NZ_JBFNXR010000048.1"/>
</dbReference>
<accession>A0ABV3RCT3</accession>
<organism evidence="1 2">
    <name type="scientific">Novosphingobium rhizovicinum</name>
    <dbReference type="NCBI Taxonomy" id="3228928"/>
    <lineage>
        <taxon>Bacteria</taxon>
        <taxon>Pseudomonadati</taxon>
        <taxon>Pseudomonadota</taxon>
        <taxon>Alphaproteobacteria</taxon>
        <taxon>Sphingomonadales</taxon>
        <taxon>Sphingomonadaceae</taxon>
        <taxon>Novosphingobium</taxon>
    </lineage>
</organism>
<evidence type="ECO:0000313" key="1">
    <source>
        <dbReference type="EMBL" id="MEW9855917.1"/>
    </source>
</evidence>